<accession>A0A1G1XMU7</accession>
<reference evidence="2 3" key="1">
    <citation type="journal article" date="2016" name="Nat. Commun.">
        <title>Thousands of microbial genomes shed light on interconnected biogeochemical processes in an aquifer system.</title>
        <authorList>
            <person name="Anantharaman K."/>
            <person name="Brown C.T."/>
            <person name="Hug L.A."/>
            <person name="Sharon I."/>
            <person name="Castelle C.J."/>
            <person name="Probst A.J."/>
            <person name="Thomas B.C."/>
            <person name="Singh A."/>
            <person name="Wilkins M.J."/>
            <person name="Karaoz U."/>
            <person name="Brodie E.L."/>
            <person name="Williams K.H."/>
            <person name="Hubbard S.S."/>
            <person name="Banfield J.F."/>
        </authorList>
    </citation>
    <scope>NUCLEOTIDE SEQUENCE [LARGE SCALE GENOMIC DNA]</scope>
</reference>
<dbReference type="STRING" id="1797529.A2570_01685"/>
<gene>
    <name evidence="2" type="ORF">A2570_01685</name>
</gene>
<comment type="caution">
    <text evidence="2">The sequence shown here is derived from an EMBL/GenBank/DDBJ whole genome shotgun (WGS) entry which is preliminary data.</text>
</comment>
<dbReference type="PANTHER" id="PTHR30411:SF9">
    <property type="entry name" value="MULTIFUNCTIONAL SER_THR-TRNA DEACYLASE PROXP-Y"/>
    <property type="match status" value="1"/>
</dbReference>
<evidence type="ECO:0000313" key="3">
    <source>
        <dbReference type="Proteomes" id="UP000178570"/>
    </source>
</evidence>
<dbReference type="Gene3D" id="3.90.960.10">
    <property type="entry name" value="YbaK/aminoacyl-tRNA synthetase-associated domain"/>
    <property type="match status" value="1"/>
</dbReference>
<sequence>MKFHPLVEKITSLLKDNGFWFETFEHEPVRTSEEASKIRIGYKLEQGTKALIVKCYKNHDSFFVMLIVRGSDKFNEKKVKDLLNIKEFRFATENEVSEITNGVLPGGVPPFGNLFGLKVFLDKKVLDNEKVVFNAGDRKFSIGMYLPDLVKLVSPEIVEIAASS</sequence>
<dbReference type="GO" id="GO:0002161">
    <property type="term" value="F:aminoacyl-tRNA deacylase activity"/>
    <property type="evidence" value="ECO:0007669"/>
    <property type="project" value="InterPro"/>
</dbReference>
<proteinExistence type="predicted"/>
<dbReference type="InterPro" id="IPR036754">
    <property type="entry name" value="YbaK/aa-tRNA-synt-asso_dom_sf"/>
</dbReference>
<dbReference type="SUPFAM" id="SSF55826">
    <property type="entry name" value="YbaK/ProRS associated domain"/>
    <property type="match status" value="1"/>
</dbReference>
<name>A0A1G1XMU7_9BACT</name>
<evidence type="ECO:0000313" key="2">
    <source>
        <dbReference type="EMBL" id="OGY40996.1"/>
    </source>
</evidence>
<protein>
    <recommendedName>
        <fullName evidence="1">YbaK/aminoacyl-tRNA synthetase-associated domain-containing protein</fullName>
    </recommendedName>
</protein>
<dbReference type="Proteomes" id="UP000178570">
    <property type="component" value="Unassembled WGS sequence"/>
</dbReference>
<dbReference type="AlphaFoldDB" id="A0A1G1XMU7"/>
<dbReference type="PANTHER" id="PTHR30411">
    <property type="entry name" value="CYTOPLASMIC PROTEIN"/>
    <property type="match status" value="1"/>
</dbReference>
<feature type="domain" description="YbaK/aminoacyl-tRNA synthetase-associated" evidence="1">
    <location>
        <begin position="26"/>
        <end position="152"/>
    </location>
</feature>
<evidence type="ECO:0000259" key="1">
    <source>
        <dbReference type="Pfam" id="PF04073"/>
    </source>
</evidence>
<dbReference type="InterPro" id="IPR007214">
    <property type="entry name" value="YbaK/aa-tRNA-synth-assoc-dom"/>
</dbReference>
<dbReference type="Pfam" id="PF04073">
    <property type="entry name" value="tRNA_edit"/>
    <property type="match status" value="1"/>
</dbReference>
<dbReference type="EMBL" id="MHHY01000002">
    <property type="protein sequence ID" value="OGY40996.1"/>
    <property type="molecule type" value="Genomic_DNA"/>
</dbReference>
<organism evidence="2 3">
    <name type="scientific">Candidatus Brennerbacteria bacterium RIFOXYD1_FULL_41_16</name>
    <dbReference type="NCBI Taxonomy" id="1797529"/>
    <lineage>
        <taxon>Bacteria</taxon>
        <taxon>Candidatus Brenneribacteriota</taxon>
    </lineage>
</organism>